<dbReference type="Proteomes" id="UP000249016">
    <property type="component" value="Unassembled WGS sequence"/>
</dbReference>
<dbReference type="RefSeq" id="WP_111348399.1">
    <property type="nucleotide sequence ID" value="NZ_QLII01000001.1"/>
</dbReference>
<dbReference type="OrthoDB" id="9813569at2"/>
<comment type="similarity">
    <text evidence="1">Belongs to the carbohydrate kinase PfkB family.</text>
</comment>
<dbReference type="PROSITE" id="PS00583">
    <property type="entry name" value="PFKB_KINASES_1"/>
    <property type="match status" value="1"/>
</dbReference>
<dbReference type="PANTHER" id="PTHR43085:SF57">
    <property type="entry name" value="CARBOHYDRATE KINASE PFKB DOMAIN-CONTAINING PROTEIN"/>
    <property type="match status" value="1"/>
</dbReference>
<evidence type="ECO:0000259" key="4">
    <source>
        <dbReference type="Pfam" id="PF00294"/>
    </source>
</evidence>
<keyword evidence="2" id="KW-0808">Transferase</keyword>
<dbReference type="GO" id="GO:0016301">
    <property type="term" value="F:kinase activity"/>
    <property type="evidence" value="ECO:0007669"/>
    <property type="project" value="UniProtKB-KW"/>
</dbReference>
<feature type="domain" description="Carbohydrate kinase PfkB" evidence="4">
    <location>
        <begin position="19"/>
        <end position="280"/>
    </location>
</feature>
<dbReference type="CDD" id="cd01167">
    <property type="entry name" value="bac_FRK"/>
    <property type="match status" value="1"/>
</dbReference>
<sequence length="297" mass="32855">MTSTTVICFGEILWDVLPTSKQPGGAPMNVAVHLRNFGLTAQLISRVGNDALGRELLEFLREKHLPTAYVQLGATHLTGIAKANLTDRNEVVYKILQPVAWDHIEYDASLEPLYQKSILVYGSLAARSQTSRNTLNRLLDQAALNVFDVNLRAPHYTPLEVTYLLQKADILKINHNELAEIVGWYTGPLAERDAMQYLRDRFKLKTVCVTRGENGAIMLTNDGFAEHPGFNVKVEDTIGSGDSFLAAFLYKTLQGETPKKILEFACAAGAYVATQRGATPIVSEQLILKKARRAALL</sequence>
<dbReference type="InterPro" id="IPR011611">
    <property type="entry name" value="PfkB_dom"/>
</dbReference>
<dbReference type="InterPro" id="IPR050306">
    <property type="entry name" value="PfkB_Carbo_kinase"/>
</dbReference>
<dbReference type="InterPro" id="IPR002173">
    <property type="entry name" value="Carboh/pur_kinase_PfkB_CS"/>
</dbReference>
<evidence type="ECO:0000313" key="6">
    <source>
        <dbReference type="Proteomes" id="UP000249016"/>
    </source>
</evidence>
<evidence type="ECO:0000256" key="2">
    <source>
        <dbReference type="ARBA" id="ARBA00022679"/>
    </source>
</evidence>
<organism evidence="5 6">
    <name type="scientific">Spirosoma telluris</name>
    <dbReference type="NCBI Taxonomy" id="2183553"/>
    <lineage>
        <taxon>Bacteria</taxon>
        <taxon>Pseudomonadati</taxon>
        <taxon>Bacteroidota</taxon>
        <taxon>Cytophagia</taxon>
        <taxon>Cytophagales</taxon>
        <taxon>Cytophagaceae</taxon>
        <taxon>Spirosoma</taxon>
    </lineage>
</organism>
<accession>A0A327NXG0</accession>
<keyword evidence="6" id="KW-1185">Reference proteome</keyword>
<comment type="caution">
    <text evidence="5">The sequence shown here is derived from an EMBL/GenBank/DDBJ whole genome shotgun (WGS) entry which is preliminary data.</text>
</comment>
<dbReference type="Pfam" id="PF00294">
    <property type="entry name" value="PfkB"/>
    <property type="match status" value="1"/>
</dbReference>
<dbReference type="AlphaFoldDB" id="A0A327NXG0"/>
<dbReference type="Gene3D" id="3.40.1190.20">
    <property type="match status" value="1"/>
</dbReference>
<proteinExistence type="inferred from homology"/>
<dbReference type="PANTHER" id="PTHR43085">
    <property type="entry name" value="HEXOKINASE FAMILY MEMBER"/>
    <property type="match status" value="1"/>
</dbReference>
<gene>
    <name evidence="5" type="ORF">HMF3257_31725</name>
</gene>
<keyword evidence="3 5" id="KW-0418">Kinase</keyword>
<dbReference type="InterPro" id="IPR029056">
    <property type="entry name" value="Ribokinase-like"/>
</dbReference>
<dbReference type="PROSITE" id="PS00584">
    <property type="entry name" value="PFKB_KINASES_2"/>
    <property type="match status" value="1"/>
</dbReference>
<reference evidence="5 6" key="1">
    <citation type="submission" date="2018-06" db="EMBL/GenBank/DDBJ databases">
        <title>Spirosoma sp. HMF3257 Genome sequencing and assembly.</title>
        <authorList>
            <person name="Kang H."/>
            <person name="Cha I."/>
            <person name="Kim H."/>
            <person name="Kang J."/>
            <person name="Joh K."/>
        </authorList>
    </citation>
    <scope>NUCLEOTIDE SEQUENCE [LARGE SCALE GENOMIC DNA]</scope>
    <source>
        <strain evidence="5 6">HMF3257</strain>
    </source>
</reference>
<protein>
    <submittedName>
        <fullName evidence="5">Carbohydrate kinase</fullName>
    </submittedName>
</protein>
<evidence type="ECO:0000256" key="3">
    <source>
        <dbReference type="ARBA" id="ARBA00022777"/>
    </source>
</evidence>
<dbReference type="EMBL" id="QLII01000001">
    <property type="protein sequence ID" value="RAI77588.1"/>
    <property type="molecule type" value="Genomic_DNA"/>
</dbReference>
<evidence type="ECO:0000313" key="5">
    <source>
        <dbReference type="EMBL" id="RAI77588.1"/>
    </source>
</evidence>
<name>A0A327NXG0_9BACT</name>
<evidence type="ECO:0000256" key="1">
    <source>
        <dbReference type="ARBA" id="ARBA00010688"/>
    </source>
</evidence>
<dbReference type="SUPFAM" id="SSF53613">
    <property type="entry name" value="Ribokinase-like"/>
    <property type="match status" value="1"/>
</dbReference>